<feature type="binding site" evidence="3">
    <location>
        <position position="141"/>
    </location>
    <ligand>
        <name>a divalent metal cation</name>
        <dbReference type="ChEBI" id="CHEBI:60240"/>
    </ligand>
</feature>
<proteinExistence type="inferred from homology"/>
<feature type="binding site" evidence="3">
    <location>
        <position position="50"/>
    </location>
    <ligand>
        <name>a divalent metal cation</name>
        <dbReference type="ChEBI" id="CHEBI:60240"/>
    </ligand>
</feature>
<dbReference type="SUPFAM" id="SSF109854">
    <property type="entry name" value="DinB/YfiT-like putative metalloenzymes"/>
    <property type="match status" value="1"/>
</dbReference>
<dbReference type="GO" id="GO:0046872">
    <property type="term" value="F:metal ion binding"/>
    <property type="evidence" value="ECO:0007669"/>
    <property type="project" value="UniProtKB-KW"/>
</dbReference>
<dbReference type="Pfam" id="PF05163">
    <property type="entry name" value="DinB"/>
    <property type="match status" value="1"/>
</dbReference>
<dbReference type="PANTHER" id="PTHR37302:SF1">
    <property type="entry name" value="PROTEIN DINB"/>
    <property type="match status" value="1"/>
</dbReference>
<gene>
    <name evidence="4" type="ORF">SAMN04488238_10698</name>
</gene>
<dbReference type="Proteomes" id="UP000198539">
    <property type="component" value="Unassembled WGS sequence"/>
</dbReference>
<evidence type="ECO:0000256" key="1">
    <source>
        <dbReference type="ARBA" id="ARBA00008635"/>
    </source>
</evidence>
<dbReference type="InterPro" id="IPR007837">
    <property type="entry name" value="DinB"/>
</dbReference>
<protein>
    <submittedName>
        <fullName evidence="4">Uncharacterized damage-inducible protein DinB (Forms a four-helix bundle)</fullName>
    </submittedName>
</protein>
<keyword evidence="5" id="KW-1185">Reference proteome</keyword>
<organism evidence="4 5">
    <name type="scientific">Roseicitreum antarcticum</name>
    <dbReference type="NCBI Taxonomy" id="564137"/>
    <lineage>
        <taxon>Bacteria</taxon>
        <taxon>Pseudomonadati</taxon>
        <taxon>Pseudomonadota</taxon>
        <taxon>Alphaproteobacteria</taxon>
        <taxon>Rhodobacterales</taxon>
        <taxon>Paracoccaceae</taxon>
        <taxon>Roseicitreum</taxon>
    </lineage>
</organism>
<evidence type="ECO:0000313" key="5">
    <source>
        <dbReference type="Proteomes" id="UP000198539"/>
    </source>
</evidence>
<dbReference type="EMBL" id="FNOM01000006">
    <property type="protein sequence ID" value="SDX21566.1"/>
    <property type="molecule type" value="Genomic_DNA"/>
</dbReference>
<sequence length="173" mass="18657">MITPDYVRHMAAYNAWQNGQMDHAMGGLDEAALRAGRGAFWGSILGTANHVLWADQVWMARFGGGQAPEVVLADSAGIFPGLAAWRAAREDLDRRITRWAAGLGADDLVGTLSWHSGVLGTEVSRPIDVLLVHMFNHQTHHRGQIHAMLSDAGTSAPTTDLFLMPDAGAASRF</sequence>
<evidence type="ECO:0000256" key="2">
    <source>
        <dbReference type="ARBA" id="ARBA00022723"/>
    </source>
</evidence>
<evidence type="ECO:0000256" key="3">
    <source>
        <dbReference type="PIRSR" id="PIRSR607837-1"/>
    </source>
</evidence>
<dbReference type="RefSeq" id="WP_092889510.1">
    <property type="nucleotide sequence ID" value="NZ_CP061498.1"/>
</dbReference>
<dbReference type="AlphaFoldDB" id="A0A1H2ZW37"/>
<dbReference type="STRING" id="564137.SAMN04488238_10698"/>
<reference evidence="4 5" key="1">
    <citation type="submission" date="2016-10" db="EMBL/GenBank/DDBJ databases">
        <authorList>
            <person name="de Groot N.N."/>
        </authorList>
    </citation>
    <scope>NUCLEOTIDE SEQUENCE [LARGE SCALE GENOMIC DNA]</scope>
    <source>
        <strain evidence="4 5">CGMCC 1.8894</strain>
    </source>
</reference>
<keyword evidence="2 3" id="KW-0479">Metal-binding</keyword>
<accession>A0A1H2ZW37</accession>
<evidence type="ECO:0000313" key="4">
    <source>
        <dbReference type="EMBL" id="SDX21566.1"/>
    </source>
</evidence>
<dbReference type="PANTHER" id="PTHR37302">
    <property type="entry name" value="SLR1116 PROTEIN"/>
    <property type="match status" value="1"/>
</dbReference>
<name>A0A1H2ZW37_9RHOB</name>
<dbReference type="Gene3D" id="1.20.120.450">
    <property type="entry name" value="dinb family like domain"/>
    <property type="match status" value="1"/>
</dbReference>
<dbReference type="InterPro" id="IPR034660">
    <property type="entry name" value="DinB/YfiT-like"/>
</dbReference>
<dbReference type="OrthoDB" id="9807509at2"/>
<comment type="similarity">
    <text evidence="1">Belongs to the DinB family.</text>
</comment>
<feature type="binding site" evidence="3">
    <location>
        <position position="137"/>
    </location>
    <ligand>
        <name>a divalent metal cation</name>
        <dbReference type="ChEBI" id="CHEBI:60240"/>
    </ligand>
</feature>